<dbReference type="EMBL" id="VNKQ01000020">
    <property type="protein sequence ID" value="KAG0645179.1"/>
    <property type="molecule type" value="Genomic_DNA"/>
</dbReference>
<comment type="caution">
    <text evidence="2">The sequence shown here is derived from an EMBL/GenBank/DDBJ whole genome shotgun (WGS) entry which is preliminary data.</text>
</comment>
<feature type="signal peptide" evidence="1">
    <location>
        <begin position="1"/>
        <end position="16"/>
    </location>
</feature>
<reference evidence="2" key="1">
    <citation type="submission" date="2019-07" db="EMBL/GenBank/DDBJ databases">
        <title>Hyphodiscus hymeniophilus genome sequencing and assembly.</title>
        <authorList>
            <person name="Kramer G."/>
            <person name="Nodwell J."/>
        </authorList>
    </citation>
    <scope>NUCLEOTIDE SEQUENCE</scope>
    <source>
        <strain evidence="2">ATCC 34498</strain>
    </source>
</reference>
<dbReference type="Proteomes" id="UP000785200">
    <property type="component" value="Unassembled WGS sequence"/>
</dbReference>
<dbReference type="AlphaFoldDB" id="A0A9P6SMR4"/>
<sequence>MARSSLKIGLMRFLRALVLKAPQNSISTKYISLYFKTLYLLLSDNRRKILGSIVILFSPLPAASLAKVSSISGIRVTQTLERLQAILDIPKDVAGLLRLYHPSFRDFLLNKDRCGDY</sequence>
<keyword evidence="1" id="KW-0732">Signal</keyword>
<keyword evidence="3" id="KW-1185">Reference proteome</keyword>
<gene>
    <name evidence="2" type="ORF">D0Z07_9199</name>
</gene>
<organism evidence="2 3">
    <name type="scientific">Hyphodiscus hymeniophilus</name>
    <dbReference type="NCBI Taxonomy" id="353542"/>
    <lineage>
        <taxon>Eukaryota</taxon>
        <taxon>Fungi</taxon>
        <taxon>Dikarya</taxon>
        <taxon>Ascomycota</taxon>
        <taxon>Pezizomycotina</taxon>
        <taxon>Leotiomycetes</taxon>
        <taxon>Helotiales</taxon>
        <taxon>Hyphodiscaceae</taxon>
        <taxon>Hyphodiscus</taxon>
    </lineage>
</organism>
<feature type="chain" id="PRO_5040374593" evidence="1">
    <location>
        <begin position="17"/>
        <end position="117"/>
    </location>
</feature>
<name>A0A9P6SMR4_9HELO</name>
<dbReference type="OrthoDB" id="538223at2759"/>
<evidence type="ECO:0000313" key="3">
    <source>
        <dbReference type="Proteomes" id="UP000785200"/>
    </source>
</evidence>
<evidence type="ECO:0000256" key="1">
    <source>
        <dbReference type="SAM" id="SignalP"/>
    </source>
</evidence>
<evidence type="ECO:0000313" key="2">
    <source>
        <dbReference type="EMBL" id="KAG0645179.1"/>
    </source>
</evidence>
<protein>
    <submittedName>
        <fullName evidence="2">Uncharacterized protein</fullName>
    </submittedName>
</protein>
<accession>A0A9P6SMR4</accession>
<proteinExistence type="predicted"/>